<dbReference type="InterPro" id="IPR036859">
    <property type="entry name" value="CAP-Gly_dom_sf"/>
</dbReference>
<dbReference type="Pfam" id="PF01302">
    <property type="entry name" value="CAP_GLY"/>
    <property type="match status" value="2"/>
</dbReference>
<dbReference type="InterPro" id="IPR028889">
    <property type="entry name" value="USP"/>
</dbReference>
<comment type="catalytic activity">
    <reaction evidence="1">
        <text>Thiol-dependent hydrolysis of ester, thioester, amide, peptide and isopeptide bonds formed by the C-terminal Gly of ubiquitin (a 76-residue protein attached to proteins as an intracellular targeting signal).</text>
        <dbReference type="EC" id="3.4.19.12"/>
    </reaction>
</comment>
<evidence type="ECO:0000256" key="10">
    <source>
        <dbReference type="ARBA" id="ARBA00022786"/>
    </source>
</evidence>
<feature type="domain" description="USP" evidence="14">
    <location>
        <begin position="503"/>
        <end position="861"/>
    </location>
</feature>
<reference evidence="16 17" key="1">
    <citation type="submission" date="2023-09" db="EMBL/GenBank/DDBJ databases">
        <title>Nesidiocoris tenuis whole genome shotgun sequence.</title>
        <authorList>
            <person name="Shibata T."/>
            <person name="Shimoda M."/>
            <person name="Kobayashi T."/>
            <person name="Uehara T."/>
        </authorList>
    </citation>
    <scope>NUCLEOTIDE SEQUENCE [LARGE SCALE GENOMIC DNA]</scope>
    <source>
        <strain evidence="16 17">Japan</strain>
    </source>
</reference>
<comment type="subcellular location">
    <subcellularLocation>
        <location evidence="2">Cytoplasm</location>
        <location evidence="2">Cytoskeleton</location>
        <location evidence="2">Microtubule organizing center</location>
        <location evidence="2">Centrosome</location>
    </subcellularLocation>
    <subcellularLocation>
        <location evidence="3">Cytoplasm</location>
        <location evidence="3">Perinuclear region</location>
    </subcellularLocation>
</comment>
<evidence type="ECO:0000256" key="7">
    <source>
        <dbReference type="ARBA" id="ARBA00022553"/>
    </source>
</evidence>
<evidence type="ECO:0000259" key="15">
    <source>
        <dbReference type="PROSITE" id="PS50245"/>
    </source>
</evidence>
<keyword evidence="13" id="KW-0862">Zinc</keyword>
<keyword evidence="7" id="KW-0597">Phosphoprotein</keyword>
<gene>
    <name evidence="16" type="ORF">NTJ_01784</name>
</gene>
<dbReference type="InterPro" id="IPR000938">
    <property type="entry name" value="CAP-Gly_domain"/>
</dbReference>
<organism evidence="16 17">
    <name type="scientific">Nesidiocoris tenuis</name>
    <dbReference type="NCBI Taxonomy" id="355587"/>
    <lineage>
        <taxon>Eukaryota</taxon>
        <taxon>Metazoa</taxon>
        <taxon>Ecdysozoa</taxon>
        <taxon>Arthropoda</taxon>
        <taxon>Hexapoda</taxon>
        <taxon>Insecta</taxon>
        <taxon>Pterygota</taxon>
        <taxon>Neoptera</taxon>
        <taxon>Paraneoptera</taxon>
        <taxon>Hemiptera</taxon>
        <taxon>Heteroptera</taxon>
        <taxon>Panheteroptera</taxon>
        <taxon>Cimicomorpha</taxon>
        <taxon>Miridae</taxon>
        <taxon>Dicyphina</taxon>
        <taxon>Nesidiocoris</taxon>
    </lineage>
</organism>
<protein>
    <recommendedName>
        <fullName evidence="5">ubiquitinyl hydrolase 1</fullName>
        <ecNumber evidence="5">3.4.19.12</ecNumber>
    </recommendedName>
</protein>
<accession>A0ABN7A9J1</accession>
<evidence type="ECO:0000256" key="9">
    <source>
        <dbReference type="ARBA" id="ARBA00022723"/>
    </source>
</evidence>
<evidence type="ECO:0000256" key="4">
    <source>
        <dbReference type="ARBA" id="ARBA00009085"/>
    </source>
</evidence>
<evidence type="ECO:0000256" key="2">
    <source>
        <dbReference type="ARBA" id="ARBA00004300"/>
    </source>
</evidence>
<comment type="similarity">
    <text evidence="4">Belongs to the peptidase C19 family.</text>
</comment>
<keyword evidence="6" id="KW-0963">Cytoplasm</keyword>
<keyword evidence="8" id="KW-0645">Protease</keyword>
<dbReference type="PANTHER" id="PTHR11830">
    <property type="entry name" value="40S RIBOSOMAL PROTEIN S3A"/>
    <property type="match status" value="1"/>
</dbReference>
<evidence type="ECO:0000256" key="6">
    <source>
        <dbReference type="ARBA" id="ARBA00022490"/>
    </source>
</evidence>
<dbReference type="PROSITE" id="PS50235">
    <property type="entry name" value="USP_3"/>
    <property type="match status" value="1"/>
</dbReference>
<evidence type="ECO:0000259" key="14">
    <source>
        <dbReference type="PROSITE" id="PS50235"/>
    </source>
</evidence>
<dbReference type="Gene3D" id="3.90.70.10">
    <property type="entry name" value="Cysteine proteinases"/>
    <property type="match status" value="1"/>
</dbReference>
<feature type="domain" description="CAP-Gly" evidence="15">
    <location>
        <begin position="144"/>
        <end position="182"/>
    </location>
</feature>
<evidence type="ECO:0000256" key="11">
    <source>
        <dbReference type="ARBA" id="ARBA00022801"/>
    </source>
</evidence>
<dbReference type="InterPro" id="IPR038765">
    <property type="entry name" value="Papain-like_cys_pep_sf"/>
</dbReference>
<evidence type="ECO:0000256" key="12">
    <source>
        <dbReference type="ARBA" id="ARBA00022807"/>
    </source>
</evidence>
<dbReference type="SMART" id="SM01052">
    <property type="entry name" value="CAP_GLY"/>
    <property type="match status" value="2"/>
</dbReference>
<evidence type="ECO:0000256" key="1">
    <source>
        <dbReference type="ARBA" id="ARBA00000707"/>
    </source>
</evidence>
<dbReference type="InterPro" id="IPR001394">
    <property type="entry name" value="Peptidase_C19_UCH"/>
</dbReference>
<evidence type="ECO:0000256" key="3">
    <source>
        <dbReference type="ARBA" id="ARBA00004556"/>
    </source>
</evidence>
<dbReference type="SUPFAM" id="SSF54001">
    <property type="entry name" value="Cysteine proteinases"/>
    <property type="match status" value="1"/>
</dbReference>
<evidence type="ECO:0000313" key="16">
    <source>
        <dbReference type="EMBL" id="BES88977.1"/>
    </source>
</evidence>
<keyword evidence="10" id="KW-0833">Ubl conjugation pathway</keyword>
<evidence type="ECO:0000313" key="17">
    <source>
        <dbReference type="Proteomes" id="UP001307889"/>
    </source>
</evidence>
<name>A0ABN7A9J1_9HEMI</name>
<evidence type="ECO:0000256" key="5">
    <source>
        <dbReference type="ARBA" id="ARBA00012759"/>
    </source>
</evidence>
<keyword evidence="12" id="KW-0788">Thiol protease</keyword>
<keyword evidence="9" id="KW-0479">Metal-binding</keyword>
<dbReference type="Gene3D" id="2.30.30.190">
    <property type="entry name" value="CAP Gly-rich-like domain"/>
    <property type="match status" value="2"/>
</dbReference>
<proteinExistence type="inferred from homology"/>
<keyword evidence="11" id="KW-0378">Hydrolase</keyword>
<dbReference type="Proteomes" id="UP001307889">
    <property type="component" value="Chromosome 1"/>
</dbReference>
<keyword evidence="17" id="KW-1185">Reference proteome</keyword>
<dbReference type="Pfam" id="PF00443">
    <property type="entry name" value="UCH"/>
    <property type="match status" value="1"/>
</dbReference>
<dbReference type="EMBL" id="AP028909">
    <property type="protein sequence ID" value="BES88977.1"/>
    <property type="molecule type" value="Genomic_DNA"/>
</dbReference>
<dbReference type="SUPFAM" id="SSF74924">
    <property type="entry name" value="Cap-Gly domain"/>
    <property type="match status" value="2"/>
</dbReference>
<evidence type="ECO:0000256" key="13">
    <source>
        <dbReference type="ARBA" id="ARBA00022833"/>
    </source>
</evidence>
<dbReference type="EC" id="3.4.19.12" evidence="5"/>
<sequence length="867" mass="98123">MSSKKQNFSLVKSPTSAKRENSSQTILLQVGTLVLKVKTLNDCANHQAVVKIVDVKKRYGVRDEDQWICPDKDLIPVDSVVWPYLEAVPSEVERVALLSQGDLVHQLADLGIGSYVFVINDVDYEPKYHKAIVKFKGKIAIKGPGFYFGVELLDNQAEGDTDGTYGDTSYFKCDENKGIFCTISRLKPFDRPTKSKSTVQQVTSYYFEKMKLSKSSSSDHVASTKSSSKWYCNVDSRTKNDSRSVCPLAVGDRVVWVTDDNVIDCTVKEFDPSNEKVYVALENPIDTSMPCKYVDMVELVKYSDFHDQGCILPKDNGDLITWGNDAKENVKASKFSNDLIVLDTPSQNSDSKEYDFISSGSEGSGYYDTPEPDDCLSVGSLVEVMYHGKPHYGVIRWIGTLDHDTKCRKMAGIEMEEENPKFNDGSIGHRKYFTCNPNRGHFVRLGYCRQDSRFMETIPHASLRSNDGFLASEFVGLDSPVVPGCVSPISGEEDITPICGKYKGIQGHHNSCYLDATLFSMFTFTSVFDSLLYRPPGAGDIIHYKEVQKVLREEIVNPLRKFYFVKSDRVMKLRRLMEKLSDVSGLTTEEKDPEEFLTSLVAQILKADPYLKLSSGQEAYHYQLFVEKNEKLVLPTVQQLFEQSFFASDIKLKEVPACLIIQMPRFGKSFKMYPRILPSQLLDVTDVIEDSPRQCSVCGNLATVECRECFDNGPSEIGLQNISFCRTCLKTAHNHENRRSHTQFRKLSVPQEFQALKEHCAVPRLYMQLFAVVCIETSHYVTFVKCGFGADAPWCFFDSMADRKGEQNGYNIPEVVPCPDLPRWLSDRGAADLQQVTDDRQLPEHAKRLLCDAYMCMYQSIEVMMYR</sequence>
<evidence type="ECO:0000256" key="8">
    <source>
        <dbReference type="ARBA" id="ARBA00022670"/>
    </source>
</evidence>
<dbReference type="PROSITE" id="PS50245">
    <property type="entry name" value="CAP_GLY_2"/>
    <property type="match status" value="1"/>
</dbReference>